<feature type="transmembrane region" description="Helical" evidence="1">
    <location>
        <begin position="334"/>
        <end position="353"/>
    </location>
</feature>
<dbReference type="EMBL" id="RSAS01000160">
    <property type="protein sequence ID" value="RRR75773.1"/>
    <property type="molecule type" value="Genomic_DNA"/>
</dbReference>
<protein>
    <recommendedName>
        <fullName evidence="4">YfhO family protein</fullName>
    </recommendedName>
</protein>
<reference evidence="2 3" key="1">
    <citation type="submission" date="2018-12" db="EMBL/GenBank/DDBJ databases">
        <title>Genome Sequence of Candidatus Viridilinea halotolerans isolated from saline sulfide-rich spring.</title>
        <authorList>
            <person name="Grouzdev D.S."/>
            <person name="Burganskaya E.I."/>
            <person name="Krutkina M.S."/>
            <person name="Sukhacheva M.V."/>
            <person name="Gorlenko V.M."/>
        </authorList>
    </citation>
    <scope>NUCLEOTIDE SEQUENCE [LARGE SCALE GENOMIC DNA]</scope>
    <source>
        <strain evidence="2">Chok-6</strain>
    </source>
</reference>
<comment type="caution">
    <text evidence="2">The sequence shown here is derived from an EMBL/GenBank/DDBJ whole genome shotgun (WGS) entry which is preliminary data.</text>
</comment>
<evidence type="ECO:0000313" key="2">
    <source>
        <dbReference type="EMBL" id="RRR75773.1"/>
    </source>
</evidence>
<sequence>MSPNNSVRLCAWRSLGAALLLYLALALLMTWPTVLYLTSAVPGNGFDTWQNMWNMWWLREALLTGSNPYFTPYLYYPHGASLLLQTLNPINFLISLPVHALFGLVAAYNFVVIFSLTVSGLATYLLARDVLAESDLPPEVGHLAALLAGTIFACSGYMLSQILGSHTHMLAAWPLPLAVLALRRAAMQPSVGRSILAGGVIALSLLSDWQYLLFTLIWAAWYGLVRFVMYRPAVIVVGMSLPQRLWQETGLRLRQSGVLAVVGAVGVALVLIAPLASATARFSAQVPTAETEGGANFRLEHSFDLADFFIPSQIHPLWGHVAENLQSYKASTHIQNKTAYLGQVTLLLALVGLRSRLGRFWLLSAFVFALLAMGPQLQALGNLTGIPLPGAILYELPLVRISRYPMRFVVYTMIALALLAALGAGHLLTALAQRSQRPVLVRNAVLAGLVLLVVFDNLTTPFPMVRVHIPEIYAELGRDTEEYAILEAPFYYNTSPVFMLYQAAHQKYLVGGYTSRRLPYPLVEQIPTVRMFAYAQAAPDIIAQAPTEIAASVFSYFNIRYLMLHSAGGALRYEEMDLVARAASAEGQPVARETAALRASDARNASGLLRGPLLVEQPAAGSVLAYRVATPLEPLPFLGIGSGWSAPQETEAGVVRRIEGDAAELILYSAQVRNVRVALEAAGAGSLALNVDGMMVEAFALQPTATRHEISLTLPQGATQLWLHPSEAADVVVRLVDVGVE</sequence>
<keyword evidence="1" id="KW-0812">Transmembrane</keyword>
<name>A0A426U6Z9_9CHLR</name>
<evidence type="ECO:0000313" key="3">
    <source>
        <dbReference type="Proteomes" id="UP000280307"/>
    </source>
</evidence>
<feature type="transmembrane region" description="Helical" evidence="1">
    <location>
        <begin position="440"/>
        <end position="458"/>
    </location>
</feature>
<dbReference type="Proteomes" id="UP000280307">
    <property type="component" value="Unassembled WGS sequence"/>
</dbReference>
<keyword evidence="1" id="KW-1133">Transmembrane helix</keyword>
<organism evidence="2 3">
    <name type="scientific">Candidatus Viridilinea halotolerans</name>
    <dbReference type="NCBI Taxonomy" id="2491704"/>
    <lineage>
        <taxon>Bacteria</taxon>
        <taxon>Bacillati</taxon>
        <taxon>Chloroflexota</taxon>
        <taxon>Chloroflexia</taxon>
        <taxon>Chloroflexales</taxon>
        <taxon>Chloroflexineae</taxon>
        <taxon>Oscillochloridaceae</taxon>
        <taxon>Candidatus Viridilinea</taxon>
    </lineage>
</organism>
<feature type="transmembrane region" description="Helical" evidence="1">
    <location>
        <begin position="139"/>
        <end position="159"/>
    </location>
</feature>
<keyword evidence="1" id="KW-0472">Membrane</keyword>
<feature type="transmembrane region" description="Helical" evidence="1">
    <location>
        <begin position="408"/>
        <end position="428"/>
    </location>
</feature>
<dbReference type="AlphaFoldDB" id="A0A426U6Z9"/>
<feature type="transmembrane region" description="Helical" evidence="1">
    <location>
        <begin position="258"/>
        <end position="277"/>
    </location>
</feature>
<feature type="transmembrane region" description="Helical" evidence="1">
    <location>
        <begin position="227"/>
        <end position="246"/>
    </location>
</feature>
<proteinExistence type="predicted"/>
<evidence type="ECO:0000256" key="1">
    <source>
        <dbReference type="SAM" id="Phobius"/>
    </source>
</evidence>
<feature type="transmembrane region" description="Helical" evidence="1">
    <location>
        <begin position="101"/>
        <end position="127"/>
    </location>
</feature>
<evidence type="ECO:0008006" key="4">
    <source>
        <dbReference type="Google" id="ProtNLM"/>
    </source>
</evidence>
<accession>A0A426U6Z9</accession>
<feature type="transmembrane region" description="Helical" evidence="1">
    <location>
        <begin position="360"/>
        <end position="379"/>
    </location>
</feature>
<gene>
    <name evidence="2" type="ORF">EI684_03995</name>
</gene>
<feature type="transmembrane region" description="Helical" evidence="1">
    <location>
        <begin position="195"/>
        <end position="221"/>
    </location>
</feature>